<accession>A0AA51X637</accession>
<keyword evidence="1" id="KW-0472">Membrane</keyword>
<evidence type="ECO:0000313" key="2">
    <source>
        <dbReference type="EMBL" id="WMS86469.1"/>
    </source>
</evidence>
<dbReference type="RefSeq" id="WP_309201614.1">
    <property type="nucleotide sequence ID" value="NZ_CP133548.1"/>
</dbReference>
<keyword evidence="3" id="KW-1185">Reference proteome</keyword>
<organism evidence="2 3">
    <name type="scientific">Pleionea litopenaei</name>
    <dbReference type="NCBI Taxonomy" id="3070815"/>
    <lineage>
        <taxon>Bacteria</taxon>
        <taxon>Pseudomonadati</taxon>
        <taxon>Pseudomonadota</taxon>
        <taxon>Gammaproteobacteria</taxon>
        <taxon>Oceanospirillales</taxon>
        <taxon>Pleioneaceae</taxon>
        <taxon>Pleionea</taxon>
    </lineage>
</organism>
<dbReference type="Proteomes" id="UP001239782">
    <property type="component" value="Chromosome"/>
</dbReference>
<evidence type="ECO:0000256" key="1">
    <source>
        <dbReference type="SAM" id="Phobius"/>
    </source>
</evidence>
<sequence>MAKKNSLTQRHWLTLIMLATSFMILLFTITGKIISKKTEPEPPTFIFQSLESLSIDTWRAQQLDSNNQDCIDNANLLSSKECHQLFAAWRTLQPTAIIYQPSDMSQVLQVNMSFGNTSQQWYFSLNPTPRIIDQRNQRSLLIELNQVSQLFPKTVLNYLRQQTN</sequence>
<evidence type="ECO:0000313" key="3">
    <source>
        <dbReference type="Proteomes" id="UP001239782"/>
    </source>
</evidence>
<feature type="transmembrane region" description="Helical" evidence="1">
    <location>
        <begin position="12"/>
        <end position="34"/>
    </location>
</feature>
<protein>
    <submittedName>
        <fullName evidence="2">Uncharacterized protein</fullName>
    </submittedName>
</protein>
<gene>
    <name evidence="2" type="ORF">Q9312_14705</name>
</gene>
<reference evidence="2 3" key="1">
    <citation type="submission" date="2023-08" db="EMBL/GenBank/DDBJ databases">
        <title>Pleionea litopenaei sp. nov., isolated from stomach of juvenile Litopenaeus vannamei.</title>
        <authorList>
            <person name="Rho A.M."/>
            <person name="Hwang C.Y."/>
        </authorList>
    </citation>
    <scope>NUCLEOTIDE SEQUENCE [LARGE SCALE GENOMIC DNA]</scope>
    <source>
        <strain evidence="2 3">HL-JVS1</strain>
    </source>
</reference>
<dbReference type="AlphaFoldDB" id="A0AA51X637"/>
<keyword evidence="1" id="KW-0812">Transmembrane</keyword>
<dbReference type="EMBL" id="CP133548">
    <property type="protein sequence ID" value="WMS86469.1"/>
    <property type="molecule type" value="Genomic_DNA"/>
</dbReference>
<name>A0AA51X637_9GAMM</name>
<proteinExistence type="predicted"/>
<dbReference type="KEGG" id="plei:Q9312_14705"/>
<keyword evidence="1" id="KW-1133">Transmembrane helix</keyword>